<dbReference type="Proteomes" id="UP000018511">
    <property type="component" value="Unassembled WGS sequence"/>
</dbReference>
<evidence type="ECO:0000313" key="2">
    <source>
        <dbReference type="Proteomes" id="UP000018511"/>
    </source>
</evidence>
<evidence type="ECO:0000313" key="1">
    <source>
        <dbReference type="EMBL" id="ESW41102.1"/>
    </source>
</evidence>
<dbReference type="AlphaFoldDB" id="V7DFF9"/>
<gene>
    <name evidence="1" type="ORF">O164_02630</name>
</gene>
<comment type="caution">
    <text evidence="1">The sequence shown here is derived from an EMBL/GenBank/DDBJ whole genome shotgun (WGS) entry which is preliminary data.</text>
</comment>
<reference evidence="1 2" key="1">
    <citation type="submission" date="2013-10" db="EMBL/GenBank/DDBJ databases">
        <title>Whole Genome Shotgun Sequence of Pseudomonas taiwanensis SJ9.</title>
        <authorList>
            <person name="Hong S.-J."/>
            <person name="Shin J.-H."/>
        </authorList>
    </citation>
    <scope>NUCLEOTIDE SEQUENCE [LARGE SCALE GENOMIC DNA]</scope>
    <source>
        <strain evidence="1 2">SJ9</strain>
    </source>
</reference>
<dbReference type="EMBL" id="AXUP01000017">
    <property type="protein sequence ID" value="ESW41102.1"/>
    <property type="molecule type" value="Genomic_DNA"/>
</dbReference>
<name>V7DFF9_9PSED</name>
<accession>V7DFF9</accession>
<proteinExistence type="predicted"/>
<protein>
    <submittedName>
        <fullName evidence="1">Uncharacterized protein</fullName>
    </submittedName>
</protein>
<sequence length="55" mass="6185">MASFTEGNKYQFALPDGQVIVLLFKGFEGYMEPVWIDPASGQKVQLPPFSSYKKV</sequence>
<organism evidence="1 2">
    <name type="scientific">Pseudomonas taiwanensis SJ9</name>
    <dbReference type="NCBI Taxonomy" id="1388762"/>
    <lineage>
        <taxon>Bacteria</taxon>
        <taxon>Pseudomonadati</taxon>
        <taxon>Pseudomonadota</taxon>
        <taxon>Gammaproteobacteria</taxon>
        <taxon>Pseudomonadales</taxon>
        <taxon>Pseudomonadaceae</taxon>
        <taxon>Pseudomonas</taxon>
    </lineage>
</organism>